<comment type="caution">
    <text evidence="1">The sequence shown here is derived from an EMBL/GenBank/DDBJ whole genome shotgun (WGS) entry which is preliminary data.</text>
</comment>
<evidence type="ECO:0000313" key="2">
    <source>
        <dbReference type="Proteomes" id="UP001239111"/>
    </source>
</evidence>
<gene>
    <name evidence="1" type="ORF">QAD02_000580</name>
</gene>
<sequence length="178" mass="18602">MLRKEGSPSLQGRIKNLHRAESAFSLLCLALSASGIRAAPQFSSYPSVQSPTLTSTSDNIYRSEGNLAQYSTQSKTVATPFSSTNKQFTSYHNPSVYATKIAYPSAIPAAVAPAPVAYSAAAPISYPAAPVVAPASYPAYAAAAPAPIAGESLLGVRYSPSVAVSHMTYSAPLFNYSF</sequence>
<protein>
    <submittedName>
        <fullName evidence="1">Uncharacterized protein</fullName>
    </submittedName>
</protein>
<proteinExistence type="predicted"/>
<dbReference type="EMBL" id="CM056743">
    <property type="protein sequence ID" value="KAJ8669321.1"/>
    <property type="molecule type" value="Genomic_DNA"/>
</dbReference>
<dbReference type="Proteomes" id="UP001239111">
    <property type="component" value="Chromosome 3"/>
</dbReference>
<evidence type="ECO:0000313" key="1">
    <source>
        <dbReference type="EMBL" id="KAJ8669321.1"/>
    </source>
</evidence>
<name>A0ACC2NDZ7_9HYME</name>
<accession>A0ACC2NDZ7</accession>
<keyword evidence="2" id="KW-1185">Reference proteome</keyword>
<organism evidence="1 2">
    <name type="scientific">Eretmocerus hayati</name>
    <dbReference type="NCBI Taxonomy" id="131215"/>
    <lineage>
        <taxon>Eukaryota</taxon>
        <taxon>Metazoa</taxon>
        <taxon>Ecdysozoa</taxon>
        <taxon>Arthropoda</taxon>
        <taxon>Hexapoda</taxon>
        <taxon>Insecta</taxon>
        <taxon>Pterygota</taxon>
        <taxon>Neoptera</taxon>
        <taxon>Endopterygota</taxon>
        <taxon>Hymenoptera</taxon>
        <taxon>Apocrita</taxon>
        <taxon>Proctotrupomorpha</taxon>
        <taxon>Chalcidoidea</taxon>
        <taxon>Aphelinidae</taxon>
        <taxon>Aphelininae</taxon>
        <taxon>Eretmocerus</taxon>
    </lineage>
</organism>
<reference evidence="1" key="1">
    <citation type="submission" date="2023-04" db="EMBL/GenBank/DDBJ databases">
        <title>A chromosome-level genome assembly of the parasitoid wasp Eretmocerus hayati.</title>
        <authorList>
            <person name="Zhong Y."/>
            <person name="Liu S."/>
            <person name="Liu Y."/>
        </authorList>
    </citation>
    <scope>NUCLEOTIDE SEQUENCE</scope>
    <source>
        <strain evidence="1">ZJU_SS_LIU_2023</strain>
    </source>
</reference>